<organism evidence="1 2">
    <name type="scientific">Babjeviella inositovora NRRL Y-12698</name>
    <dbReference type="NCBI Taxonomy" id="984486"/>
    <lineage>
        <taxon>Eukaryota</taxon>
        <taxon>Fungi</taxon>
        <taxon>Dikarya</taxon>
        <taxon>Ascomycota</taxon>
        <taxon>Saccharomycotina</taxon>
        <taxon>Pichiomycetes</taxon>
        <taxon>Serinales incertae sedis</taxon>
        <taxon>Babjeviella</taxon>
    </lineage>
</organism>
<dbReference type="EMBL" id="KV454426">
    <property type="protein sequence ID" value="ODQ82845.1"/>
    <property type="molecule type" value="Genomic_DNA"/>
</dbReference>
<evidence type="ECO:0000313" key="1">
    <source>
        <dbReference type="EMBL" id="ODQ82845.1"/>
    </source>
</evidence>
<proteinExistence type="predicted"/>
<dbReference type="AlphaFoldDB" id="A0A1E3QZ04"/>
<dbReference type="RefSeq" id="XP_018988173.1">
    <property type="nucleotide sequence ID" value="XM_019127600.1"/>
</dbReference>
<name>A0A1E3QZ04_9ASCO</name>
<protein>
    <submittedName>
        <fullName evidence="1">Uncharacterized protein</fullName>
    </submittedName>
</protein>
<sequence>MLLISIERISDFFVYIPEVLREYPYFHLDLEHVAYILELQPGIQDFGRLSVAYVL</sequence>
<dbReference type="GeneID" id="30145453"/>
<dbReference type="Proteomes" id="UP000094336">
    <property type="component" value="Unassembled WGS sequence"/>
</dbReference>
<gene>
    <name evidence="1" type="ORF">BABINDRAFT_159342</name>
</gene>
<keyword evidence="2" id="KW-1185">Reference proteome</keyword>
<reference evidence="2" key="1">
    <citation type="submission" date="2016-05" db="EMBL/GenBank/DDBJ databases">
        <title>Comparative genomics of biotechnologically important yeasts.</title>
        <authorList>
            <consortium name="DOE Joint Genome Institute"/>
            <person name="Riley R."/>
            <person name="Haridas S."/>
            <person name="Wolfe K.H."/>
            <person name="Lopes M.R."/>
            <person name="Hittinger C.T."/>
            <person name="Goker M."/>
            <person name="Salamov A."/>
            <person name="Wisecaver J."/>
            <person name="Long T.M."/>
            <person name="Aerts A.L."/>
            <person name="Barry K."/>
            <person name="Choi C."/>
            <person name="Clum A."/>
            <person name="Coughlan A.Y."/>
            <person name="Deshpande S."/>
            <person name="Douglass A.P."/>
            <person name="Hanson S.J."/>
            <person name="Klenk H.-P."/>
            <person name="Labutti K."/>
            <person name="Lapidus A."/>
            <person name="Lindquist E."/>
            <person name="Lipzen A."/>
            <person name="Meier-Kolthoff J.P."/>
            <person name="Ohm R.A."/>
            <person name="Otillar R.P."/>
            <person name="Pangilinan J."/>
            <person name="Peng Y."/>
            <person name="Rokas A."/>
            <person name="Rosa C.A."/>
            <person name="Scheuner C."/>
            <person name="Sibirny A.A."/>
            <person name="Slot J.C."/>
            <person name="Stielow J.B."/>
            <person name="Sun H."/>
            <person name="Kurtzman C.P."/>
            <person name="Blackwell M."/>
            <person name="Grigoriev I.V."/>
            <person name="Jeffries T.W."/>
        </authorList>
    </citation>
    <scope>NUCLEOTIDE SEQUENCE [LARGE SCALE GENOMIC DNA]</scope>
    <source>
        <strain evidence="2">NRRL Y-12698</strain>
    </source>
</reference>
<accession>A0A1E3QZ04</accession>
<evidence type="ECO:0000313" key="2">
    <source>
        <dbReference type="Proteomes" id="UP000094336"/>
    </source>
</evidence>